<reference evidence="2" key="1">
    <citation type="submission" date="2021-11" db="EMBL/GenBank/DDBJ databases">
        <authorList>
            <person name="Schell T."/>
        </authorList>
    </citation>
    <scope>NUCLEOTIDE SEQUENCE</scope>
    <source>
        <strain evidence="2">M5</strain>
    </source>
</reference>
<dbReference type="SUPFAM" id="SSF48670">
    <property type="entry name" value="Transducin (heterotrimeric G protein), gamma chain"/>
    <property type="match status" value="1"/>
</dbReference>
<proteinExistence type="predicted"/>
<accession>A0A8J2W4U6</accession>
<organism evidence="2 3">
    <name type="scientific">Daphnia galeata</name>
    <dbReference type="NCBI Taxonomy" id="27404"/>
    <lineage>
        <taxon>Eukaryota</taxon>
        <taxon>Metazoa</taxon>
        <taxon>Ecdysozoa</taxon>
        <taxon>Arthropoda</taxon>
        <taxon>Crustacea</taxon>
        <taxon>Branchiopoda</taxon>
        <taxon>Diplostraca</taxon>
        <taxon>Cladocera</taxon>
        <taxon>Anomopoda</taxon>
        <taxon>Daphniidae</taxon>
        <taxon>Daphnia</taxon>
    </lineage>
</organism>
<dbReference type="Gene3D" id="4.10.260.10">
    <property type="entry name" value="Transducin (heterotrimeric G protein), gamma chain"/>
    <property type="match status" value="1"/>
</dbReference>
<name>A0A8J2W4U6_9CRUS</name>
<comment type="caution">
    <text evidence="2">The sequence shown here is derived from an EMBL/GenBank/DDBJ whole genome shotgun (WGS) entry which is preliminary data.</text>
</comment>
<evidence type="ECO:0000259" key="1">
    <source>
        <dbReference type="PROSITE" id="PS50058"/>
    </source>
</evidence>
<protein>
    <recommendedName>
        <fullName evidence="1">G protein gamma domain-containing protein</fullName>
    </recommendedName>
</protein>
<sequence length="102" mass="11555">MMSQVQAMKKQVTQLRQEASVQRIQVSQACEDSSCSSLINQTIQLVAVYILRGLPSLAKLLEKDYLERNLMADVFNEWMDGSLADGYTILYLVQLKVPSSFH</sequence>
<dbReference type="InterPro" id="IPR015898">
    <property type="entry name" value="G-protein_gamma-like_dom"/>
</dbReference>
<keyword evidence="3" id="KW-1185">Reference proteome</keyword>
<dbReference type="GO" id="GO:0007186">
    <property type="term" value="P:G protein-coupled receptor signaling pathway"/>
    <property type="evidence" value="ECO:0007669"/>
    <property type="project" value="InterPro"/>
</dbReference>
<dbReference type="InterPro" id="IPR036284">
    <property type="entry name" value="GGL_sf"/>
</dbReference>
<evidence type="ECO:0000313" key="3">
    <source>
        <dbReference type="Proteomes" id="UP000789390"/>
    </source>
</evidence>
<dbReference type="OrthoDB" id="6264244at2759"/>
<dbReference type="EMBL" id="CAKKLH010000179">
    <property type="protein sequence ID" value="CAH0105307.1"/>
    <property type="molecule type" value="Genomic_DNA"/>
</dbReference>
<evidence type="ECO:0000313" key="2">
    <source>
        <dbReference type="EMBL" id="CAH0105307.1"/>
    </source>
</evidence>
<gene>
    <name evidence="2" type="ORF">DGAL_LOCUS8327</name>
</gene>
<dbReference type="AlphaFoldDB" id="A0A8J2W4U6"/>
<dbReference type="Proteomes" id="UP000789390">
    <property type="component" value="Unassembled WGS sequence"/>
</dbReference>
<dbReference type="PROSITE" id="PS50058">
    <property type="entry name" value="G_PROTEIN_GAMMA"/>
    <property type="match status" value="1"/>
</dbReference>
<feature type="domain" description="G protein gamma" evidence="1">
    <location>
        <begin position="1"/>
        <end position="32"/>
    </location>
</feature>